<evidence type="ECO:0000313" key="4">
    <source>
        <dbReference type="Proteomes" id="UP000248314"/>
    </source>
</evidence>
<dbReference type="InterPro" id="IPR013830">
    <property type="entry name" value="SGNH_hydro"/>
</dbReference>
<evidence type="ECO:0000259" key="2">
    <source>
        <dbReference type="Pfam" id="PF17996"/>
    </source>
</evidence>
<comment type="caution">
    <text evidence="3">The sequence shown here is derived from an EMBL/GenBank/DDBJ whole genome shotgun (WGS) entry which is preliminary data.</text>
</comment>
<dbReference type="PANTHER" id="PTHR37834:SF2">
    <property type="entry name" value="ESTERASE, SGNH HYDROLASE-TYPE"/>
    <property type="match status" value="1"/>
</dbReference>
<dbReference type="InterPro" id="IPR040794">
    <property type="entry name" value="CE2_N"/>
</dbReference>
<dbReference type="Pfam" id="PF13472">
    <property type="entry name" value="Lipase_GDSL_2"/>
    <property type="match status" value="1"/>
</dbReference>
<keyword evidence="4" id="KW-1185">Reference proteome</keyword>
<dbReference type="EMBL" id="QJJX01000032">
    <property type="protein sequence ID" value="PXX20126.1"/>
    <property type="molecule type" value="Genomic_DNA"/>
</dbReference>
<feature type="domain" description="SGNH hydrolase-type esterase" evidence="1">
    <location>
        <begin position="197"/>
        <end position="388"/>
    </location>
</feature>
<dbReference type="Proteomes" id="UP000248314">
    <property type="component" value="Unassembled WGS sequence"/>
</dbReference>
<dbReference type="Gene3D" id="2.60.120.260">
    <property type="entry name" value="Galactose-binding domain-like"/>
    <property type="match status" value="1"/>
</dbReference>
<feature type="domain" description="Carbohydrate esterase 2 N-terminal" evidence="2">
    <location>
        <begin position="81"/>
        <end position="186"/>
    </location>
</feature>
<evidence type="ECO:0000259" key="1">
    <source>
        <dbReference type="Pfam" id="PF13472"/>
    </source>
</evidence>
<dbReference type="SUPFAM" id="SSF52266">
    <property type="entry name" value="SGNH hydrolase"/>
    <property type="match status" value="1"/>
</dbReference>
<organism evidence="3 4">
    <name type="scientific">Hoylesella shahii DSM 15611 = JCM 12083</name>
    <dbReference type="NCBI Taxonomy" id="1122991"/>
    <lineage>
        <taxon>Bacteria</taxon>
        <taxon>Pseudomonadati</taxon>
        <taxon>Bacteroidota</taxon>
        <taxon>Bacteroidia</taxon>
        <taxon>Bacteroidales</taxon>
        <taxon>Prevotellaceae</taxon>
        <taxon>Hoylesella</taxon>
    </lineage>
</organism>
<dbReference type="InterPro" id="IPR037461">
    <property type="entry name" value="CtCE2-like_dom"/>
</dbReference>
<dbReference type="InterPro" id="IPR036514">
    <property type="entry name" value="SGNH_hydro_sf"/>
</dbReference>
<sequence>MFVSMHTKSITTKQIHITNMNLIYNINTSFYKAATAVTPRPFSLMRMRQAALLFIWSALASLTVNAANDNQIKATHNAIQYIGRVEHNSTAGTVRYDWVGTHLRTGFSGTQISVLISDEGESYHNVFIDGKWVKKIKVKGNTPQRIVLATGLKAVQHQLELQKCTEGEYGCTTVHAFILPKGASLHAVDAPKRLIEVIGDSYTCGYGSEGSKATEPFKLETENCNKAYACLLARYFDADYVLTAHSGRGMVRNWGDSVQISKGNMSQRYLQLFDHHGTTPYDFKAYRPNLVLINLGTNDYSPIITPTVEQYVGAYVRLIELVRKNYGPVPVICIRPHSAGAYLSASFKVLQQRMASHKDVHFAEFMPGIITVEKDLGSNYHPNLSGQQKICMTLAPLVSAVMGWDIVK</sequence>
<gene>
    <name evidence="3" type="ORF">EJ73_02258</name>
</gene>
<protein>
    <submittedName>
        <fullName evidence="3">Lysophospholipase L1-like esterase</fullName>
    </submittedName>
</protein>
<dbReference type="GO" id="GO:0052689">
    <property type="term" value="F:carboxylic ester hydrolase activity"/>
    <property type="evidence" value="ECO:0007669"/>
    <property type="project" value="InterPro"/>
</dbReference>
<dbReference type="STRING" id="1122991.GCA_000613445_00977"/>
<proteinExistence type="predicted"/>
<dbReference type="CDD" id="cd01831">
    <property type="entry name" value="Endoglucanase_E_like"/>
    <property type="match status" value="1"/>
</dbReference>
<dbReference type="InterPro" id="IPR052762">
    <property type="entry name" value="PCW_deacetylase/CE"/>
</dbReference>
<accession>A0A318HQB9</accession>
<dbReference type="Pfam" id="PF17996">
    <property type="entry name" value="CE2_N"/>
    <property type="match status" value="1"/>
</dbReference>
<name>A0A318HQB9_9BACT</name>
<evidence type="ECO:0000313" key="3">
    <source>
        <dbReference type="EMBL" id="PXX20126.1"/>
    </source>
</evidence>
<reference evidence="3 4" key="1">
    <citation type="submission" date="2018-05" db="EMBL/GenBank/DDBJ databases">
        <title>Genomic Encyclopedia of Type Strains, Phase I: the one thousand microbial genomes (KMG-I) project.</title>
        <authorList>
            <person name="Kyrpides N."/>
        </authorList>
    </citation>
    <scope>NUCLEOTIDE SEQUENCE [LARGE SCALE GENOMIC DNA]</scope>
    <source>
        <strain evidence="3 4">DSM 15611</strain>
    </source>
</reference>
<dbReference type="Gene3D" id="3.40.50.1110">
    <property type="entry name" value="SGNH hydrolase"/>
    <property type="match status" value="1"/>
</dbReference>
<dbReference type="AlphaFoldDB" id="A0A318HQB9"/>
<dbReference type="PANTHER" id="PTHR37834">
    <property type="entry name" value="GDSL-LIKE LIPASE/ACYLHYDROLASE DOMAIN PROTEIN (AFU_ORTHOLOGUE AFUA_2G00620)"/>
    <property type="match status" value="1"/>
</dbReference>